<accession>A0A1D6MTT9</accession>
<name>A0A1D6MTT9_MAIZE</name>
<organism evidence="10">
    <name type="scientific">Zea mays</name>
    <name type="common">Maize</name>
    <dbReference type="NCBI Taxonomy" id="4577"/>
    <lineage>
        <taxon>Eukaryota</taxon>
        <taxon>Viridiplantae</taxon>
        <taxon>Streptophyta</taxon>
        <taxon>Embryophyta</taxon>
        <taxon>Tracheophyta</taxon>
        <taxon>Spermatophyta</taxon>
        <taxon>Magnoliopsida</taxon>
        <taxon>Liliopsida</taxon>
        <taxon>Poales</taxon>
        <taxon>Poaceae</taxon>
        <taxon>PACMAD clade</taxon>
        <taxon>Panicoideae</taxon>
        <taxon>Andropogonodae</taxon>
        <taxon>Andropogoneae</taxon>
        <taxon>Tripsacinae</taxon>
        <taxon>Zea</taxon>
    </lineage>
</organism>
<keyword evidence="7" id="KW-0539">Nucleus</keyword>
<dbReference type="AlphaFoldDB" id="A0A1D6MTT9"/>
<dbReference type="InterPro" id="IPR015300">
    <property type="entry name" value="DNA-bd_pseudobarrel_sf"/>
</dbReference>
<dbReference type="InterPro" id="IPR044835">
    <property type="entry name" value="ARF_plant"/>
</dbReference>
<evidence type="ECO:0000256" key="3">
    <source>
        <dbReference type="ARBA" id="ARBA00007853"/>
    </source>
</evidence>
<dbReference type="PROSITE" id="PS51745">
    <property type="entry name" value="PB1"/>
    <property type="match status" value="1"/>
</dbReference>
<evidence type="ECO:0000256" key="1">
    <source>
        <dbReference type="ARBA" id="ARBA00003182"/>
    </source>
</evidence>
<dbReference type="GO" id="GO:0003677">
    <property type="term" value="F:DNA binding"/>
    <property type="evidence" value="ECO:0007669"/>
    <property type="project" value="UniProtKB-KW"/>
</dbReference>
<feature type="compositionally biased region" description="Polar residues" evidence="9">
    <location>
        <begin position="633"/>
        <end position="646"/>
    </location>
</feature>
<dbReference type="Pfam" id="PF02362">
    <property type="entry name" value="B3"/>
    <property type="match status" value="1"/>
</dbReference>
<dbReference type="SUPFAM" id="SSF54277">
    <property type="entry name" value="CAD &amp; PB1 domains"/>
    <property type="match status" value="1"/>
</dbReference>
<dbReference type="GO" id="GO:0006355">
    <property type="term" value="P:regulation of DNA-templated transcription"/>
    <property type="evidence" value="ECO:0007669"/>
    <property type="project" value="InterPro"/>
</dbReference>
<evidence type="ECO:0000256" key="7">
    <source>
        <dbReference type="ARBA" id="ARBA00023242"/>
    </source>
</evidence>
<comment type="subcellular location">
    <subcellularLocation>
        <location evidence="2">Nucleus</location>
    </subcellularLocation>
</comment>
<evidence type="ECO:0000256" key="8">
    <source>
        <dbReference type="ARBA" id="ARBA00023294"/>
    </source>
</evidence>
<dbReference type="SMART" id="SM01019">
    <property type="entry name" value="B3"/>
    <property type="match status" value="1"/>
</dbReference>
<comment type="function">
    <text evidence="1">Auxin response factors (ARFs) are transcriptional factors that bind specifically to the DNA sequence 5'-TGTCTC-3' found in the auxin-responsive promoter elements (AuxREs).</text>
</comment>
<evidence type="ECO:0000256" key="6">
    <source>
        <dbReference type="ARBA" id="ARBA00023163"/>
    </source>
</evidence>
<dbReference type="PANTHER" id="PTHR31384">
    <property type="entry name" value="AUXIN RESPONSE FACTOR 4-RELATED"/>
    <property type="match status" value="1"/>
</dbReference>
<dbReference type="FunFam" id="2.40.330.10:FF:000001">
    <property type="entry name" value="Auxin response factor"/>
    <property type="match status" value="1"/>
</dbReference>
<keyword evidence="4" id="KW-0805">Transcription regulation</keyword>
<evidence type="ECO:0000256" key="2">
    <source>
        <dbReference type="ARBA" id="ARBA00004123"/>
    </source>
</evidence>
<reference evidence="10" key="1">
    <citation type="submission" date="2015-12" db="EMBL/GenBank/DDBJ databases">
        <title>Update maize B73 reference genome by single molecule sequencing technologies.</title>
        <authorList>
            <consortium name="Maize Genome Sequencing Project"/>
            <person name="Ware D."/>
        </authorList>
    </citation>
    <scope>NUCLEOTIDE SEQUENCE [LARGE SCALE GENOMIC DNA]</scope>
    <source>
        <tissue evidence="10">Seedling</tissue>
    </source>
</reference>
<dbReference type="Gene3D" id="2.30.30.1040">
    <property type="match status" value="1"/>
</dbReference>
<evidence type="ECO:0000313" key="10">
    <source>
        <dbReference type="EMBL" id="ONM32307.1"/>
    </source>
</evidence>
<keyword evidence="5" id="KW-0238">DNA-binding</keyword>
<comment type="similarity">
    <text evidence="3">Belongs to the ARF family.</text>
</comment>
<dbReference type="CDD" id="cd10017">
    <property type="entry name" value="B3_DNA"/>
    <property type="match status" value="1"/>
</dbReference>
<dbReference type="Gene3D" id="3.10.20.90">
    <property type="entry name" value="Phosphatidylinositol 3-kinase Catalytic Subunit, Chain A, domain 1"/>
    <property type="match status" value="1"/>
</dbReference>
<dbReference type="PANTHER" id="PTHR31384:SF40">
    <property type="entry name" value="AUXIN RESPONSE FACTOR 24"/>
    <property type="match status" value="1"/>
</dbReference>
<dbReference type="InterPro" id="IPR003340">
    <property type="entry name" value="B3_DNA-bd"/>
</dbReference>
<keyword evidence="8" id="KW-0927">Auxin signaling pathway</keyword>
<dbReference type="Gene3D" id="2.40.330.10">
    <property type="entry name" value="DNA-binding pseudobarrel domain"/>
    <property type="match status" value="1"/>
</dbReference>
<evidence type="ECO:0000256" key="5">
    <source>
        <dbReference type="ARBA" id="ARBA00023125"/>
    </source>
</evidence>
<proteinExistence type="inferred from homology"/>
<protein>
    <submittedName>
        <fullName evidence="10">Auxin response factor 2</fullName>
    </submittedName>
</protein>
<dbReference type="EMBL" id="CM007649">
    <property type="protein sequence ID" value="ONM32307.1"/>
    <property type="molecule type" value="Genomic_DNA"/>
</dbReference>
<evidence type="ECO:0000256" key="9">
    <source>
        <dbReference type="SAM" id="MobiDB-lite"/>
    </source>
</evidence>
<evidence type="ECO:0000256" key="4">
    <source>
        <dbReference type="ARBA" id="ARBA00023015"/>
    </source>
</evidence>
<dbReference type="PROSITE" id="PS50863">
    <property type="entry name" value="B3"/>
    <property type="match status" value="1"/>
</dbReference>
<keyword evidence="6" id="KW-0804">Transcription</keyword>
<dbReference type="ExpressionAtlas" id="A0A1D6MTT9">
    <property type="expression patterns" value="baseline and differential"/>
</dbReference>
<feature type="region of interest" description="Disordered" evidence="9">
    <location>
        <begin position="581"/>
        <end position="646"/>
    </location>
</feature>
<dbReference type="GO" id="GO:0009734">
    <property type="term" value="P:auxin-activated signaling pathway"/>
    <property type="evidence" value="ECO:0007669"/>
    <property type="project" value="UniProtKB-KW"/>
</dbReference>
<dbReference type="GO" id="GO:0005634">
    <property type="term" value="C:nucleus"/>
    <property type="evidence" value="ECO:0007669"/>
    <property type="project" value="UniProtKB-SubCell"/>
</dbReference>
<sequence>MAAAACAGAEAGRGCGGKDALFVELWKACAGPLSCVPPLGEKVYYLPQGHIEQVEASTNQLAEQQGTPLYNLPWKIPCKLMNIELKVEPDTDEVYAQLTLLPDKKQDENTSTTVEEEEVVVPPALPATNEGPHIHSFCKTLTASDTSTHGGFSVLRRHADECLPPLDMSQHPPNQELVAKDLHGAEWRFRHIFRGQPRRHLLQSGWSVFVSAKRLVAGDAFIFLRGENGELRVGVRRALRHQTTIPSSVISSHNMHLGVLATAWHAVNTDSMFTVYYKPRFARNYELSQTISVSVFTFSYRAIPVRWDEPSSISRPERVSPWQIEPSVSPCHVNPLPVRFKRSRSSVNALPSDVSTVTREVTSKVMADSQQNSLTRALHNQGRTQLTVRYHDNSDVKTTQDLTVWSSGTEQQRNNIAAQTKLCLEGWTPTRSPEGYNQIFSAFKPLKDIHNPLGPFPSQISGTHSNSWDTADARYPVQQANYSMLPGTWSLRPHNSGFRMNQQNYLVMPEGANFTGKSAFTSLQDHGTDKCSTGCFGHIESSSHTDHASSSLIRPQPLVLGNGVQKSKGTSFKLFGIPLGSPEKSEPLVSPPSVAYDGKLQTSPSEKGNQLDVVEVDNCSHPSKTVKPLDGPQSDSITENNQPSPEATLNIQNKVQSSSTRSCKKVHKQGSALGRSIDLTKFACYDELIAELDQMFDFDGELKSPCKSWLVVYTDNEGDIMLVGDDPWKPLEVKQTKGVNLAV</sequence>
<dbReference type="SUPFAM" id="SSF101936">
    <property type="entry name" value="DNA-binding pseudobarrel domain"/>
    <property type="match status" value="1"/>
</dbReference>
<gene>
    <name evidence="10" type="ORF">ZEAMMB73_Zm00001d041056</name>
</gene>
<dbReference type="InterPro" id="IPR053793">
    <property type="entry name" value="PB1-like"/>
</dbReference>